<reference evidence="6" key="1">
    <citation type="submission" date="2022-10" db="EMBL/GenBank/DDBJ databases">
        <title>Determination and structural analysis of whole genome sequence of Sarocladium strictum F4-1.</title>
        <authorList>
            <person name="Hu L."/>
            <person name="Jiang Y."/>
        </authorList>
    </citation>
    <scope>NUCLEOTIDE SEQUENCE</scope>
    <source>
        <strain evidence="6">F4-1</strain>
    </source>
</reference>
<dbReference type="Pfam" id="PF05277">
    <property type="entry name" value="DUF726"/>
    <property type="match status" value="1"/>
</dbReference>
<evidence type="ECO:0000313" key="7">
    <source>
        <dbReference type="Proteomes" id="UP001175261"/>
    </source>
</evidence>
<dbReference type="Proteomes" id="UP001175261">
    <property type="component" value="Unassembled WGS sequence"/>
</dbReference>
<feature type="compositionally biased region" description="Gly residues" evidence="5">
    <location>
        <begin position="158"/>
        <end position="178"/>
    </location>
</feature>
<comment type="caution">
    <text evidence="6">The sequence shown here is derived from an EMBL/GenBank/DDBJ whole genome shotgun (WGS) entry which is preliminary data.</text>
</comment>
<sequence>MPRGGRGGLLHSTRKPVDLTRIISLAEKNDLNTLVNAITDRIHRDVTAVFDSPPVSPIAGDEINGLRHHHWLARPLGHNHNARSALRSNMVPSPAADNTTAFKKAHHLVEKEEQEAMTPQLGELKKEATNSFRKWQNLVLLRMRDMVVNDPEPEHGNLGRGRGRGGPRGGFRGRGVRGGAMPMVRPALTLATGPPRVPTSPIDLALSRRYPPIPNTLWPLAPEKRKMLLNIVLLMLLSHQEYSAYSRLLLLYLTSSLNMPLRVLQEAESRIARALASVAVSTPARDSQEPCTDQPKGARHWKFGLGGVSSVGALAEPLAAAGVGIVHEGRGLPSSTAAGLLGSLADSGHVVGSLFGMNASRPASKTLDAFSKEVPDFGVLSIHDEPPVDYPENGIIPQDQRRLRLVIVMSGWLLDKKDLTRPWKALGTQAEVYSLRWEMNALLSLGTALQTVIKSTAWGRAKKQITSQNLRLIIHNGSWPEPLVKMSKIIDNPWSVGMVRAEKAGVTLADAIMRSKFQGDRPVSLIGFSLSARVIYTCLMVLAERRCFGLIDSVVMMGLPAPSESRVWLALKSVVAGRLINVYSENDYILGFLCRTSNIHFGIAGLEEVQGADGVENYNATRSMDGHLAYSKIASQVLREIGWEDVEAKPLQTARTTAPASGRR</sequence>
<proteinExistence type="predicted"/>
<evidence type="ECO:0000256" key="5">
    <source>
        <dbReference type="SAM" id="MobiDB-lite"/>
    </source>
</evidence>
<evidence type="ECO:0000313" key="6">
    <source>
        <dbReference type="EMBL" id="KAK0386534.1"/>
    </source>
</evidence>
<dbReference type="AlphaFoldDB" id="A0AA39GGH8"/>
<feature type="region of interest" description="Disordered" evidence="5">
    <location>
        <begin position="151"/>
        <end position="178"/>
    </location>
</feature>
<protein>
    <submittedName>
        <fullName evidence="6">Uncharacterized protein</fullName>
    </submittedName>
</protein>
<evidence type="ECO:0000256" key="1">
    <source>
        <dbReference type="ARBA" id="ARBA00004141"/>
    </source>
</evidence>
<organism evidence="6 7">
    <name type="scientific">Sarocladium strictum</name>
    <name type="common">Black bundle disease fungus</name>
    <name type="synonym">Acremonium strictum</name>
    <dbReference type="NCBI Taxonomy" id="5046"/>
    <lineage>
        <taxon>Eukaryota</taxon>
        <taxon>Fungi</taxon>
        <taxon>Dikarya</taxon>
        <taxon>Ascomycota</taxon>
        <taxon>Pezizomycotina</taxon>
        <taxon>Sordariomycetes</taxon>
        <taxon>Hypocreomycetidae</taxon>
        <taxon>Hypocreales</taxon>
        <taxon>Sarocladiaceae</taxon>
        <taxon>Sarocladium</taxon>
    </lineage>
</organism>
<name>A0AA39GGH8_SARSR</name>
<keyword evidence="7" id="KW-1185">Reference proteome</keyword>
<dbReference type="EMBL" id="JAPDFR010000005">
    <property type="protein sequence ID" value="KAK0386534.1"/>
    <property type="molecule type" value="Genomic_DNA"/>
</dbReference>
<gene>
    <name evidence="6" type="ORF">NLU13_6369</name>
</gene>
<evidence type="ECO:0000256" key="2">
    <source>
        <dbReference type="ARBA" id="ARBA00022692"/>
    </source>
</evidence>
<accession>A0AA39GGH8</accession>
<dbReference type="PANTHER" id="PTHR17920:SF22">
    <property type="entry name" value="DUF726 DOMAIN PROTEIN (AFU_ORTHOLOGUE AFUA_2G12860)"/>
    <property type="match status" value="1"/>
</dbReference>
<keyword evidence="2" id="KW-0812">Transmembrane</keyword>
<keyword evidence="4" id="KW-0472">Membrane</keyword>
<dbReference type="GO" id="GO:0016020">
    <property type="term" value="C:membrane"/>
    <property type="evidence" value="ECO:0007669"/>
    <property type="project" value="UniProtKB-SubCell"/>
</dbReference>
<keyword evidence="3" id="KW-1133">Transmembrane helix</keyword>
<evidence type="ECO:0000256" key="4">
    <source>
        <dbReference type="ARBA" id="ARBA00023136"/>
    </source>
</evidence>
<comment type="subcellular location">
    <subcellularLocation>
        <location evidence="1">Membrane</location>
        <topology evidence="1">Multi-pass membrane protein</topology>
    </subcellularLocation>
</comment>
<dbReference type="InterPro" id="IPR007941">
    <property type="entry name" value="DUF726"/>
</dbReference>
<dbReference type="PANTHER" id="PTHR17920">
    <property type="entry name" value="TRANSMEMBRANE AND COILED-COIL DOMAIN-CONTAINING PROTEIN 4 TMCO4"/>
    <property type="match status" value="1"/>
</dbReference>
<evidence type="ECO:0000256" key="3">
    <source>
        <dbReference type="ARBA" id="ARBA00022989"/>
    </source>
</evidence>